<reference evidence="3" key="1">
    <citation type="submission" date="2014-09" db="EMBL/GenBank/DDBJ databases">
        <title>Vibrio variabilis JCM 19239. (C206) whole genome shotgun sequence.</title>
        <authorList>
            <person name="Sawabe T."/>
            <person name="Meirelles P."/>
            <person name="Nakanishi M."/>
            <person name="Sayaka M."/>
            <person name="Hattori M."/>
            <person name="Ohkuma M."/>
        </authorList>
    </citation>
    <scope>NUCLEOTIDE SEQUENCE [LARGE SCALE GENOMIC DNA]</scope>
    <source>
        <strain evidence="3">JCM 19239</strain>
    </source>
</reference>
<evidence type="ECO:0000313" key="2">
    <source>
        <dbReference type="EMBL" id="GAL25978.1"/>
    </source>
</evidence>
<dbReference type="SUPFAM" id="SSF53474">
    <property type="entry name" value="alpha/beta-Hydrolases"/>
    <property type="match status" value="1"/>
</dbReference>
<dbReference type="PANTHER" id="PTHR11614">
    <property type="entry name" value="PHOSPHOLIPASE-RELATED"/>
    <property type="match status" value="1"/>
</dbReference>
<dbReference type="EMBL" id="BBMS01000014">
    <property type="protein sequence ID" value="GAL25978.1"/>
    <property type="molecule type" value="Genomic_DNA"/>
</dbReference>
<dbReference type="InterPro" id="IPR051044">
    <property type="entry name" value="MAG_DAG_Lipase"/>
</dbReference>
<evidence type="ECO:0000313" key="3">
    <source>
        <dbReference type="Proteomes" id="UP000029223"/>
    </source>
</evidence>
<keyword evidence="2" id="KW-0378">Hydrolase</keyword>
<feature type="domain" description="Serine aminopeptidase S33" evidence="1">
    <location>
        <begin position="1"/>
        <end position="166"/>
    </location>
</feature>
<dbReference type="InterPro" id="IPR029058">
    <property type="entry name" value="AB_hydrolase_fold"/>
</dbReference>
<protein>
    <submittedName>
        <fullName evidence="2">Lysophospholipase L2</fullName>
        <ecNumber evidence="2">3.1.1.5</ecNumber>
    </submittedName>
</protein>
<dbReference type="GO" id="GO:0004622">
    <property type="term" value="F:phosphatidylcholine lysophospholipase activity"/>
    <property type="evidence" value="ECO:0007669"/>
    <property type="project" value="UniProtKB-EC"/>
</dbReference>
<accession>A0ABQ0JB31</accession>
<gene>
    <name evidence="2" type="ORF">JCM19239_2309</name>
</gene>
<dbReference type="Gene3D" id="3.40.50.1820">
    <property type="entry name" value="alpha/beta hydrolase"/>
    <property type="match status" value="1"/>
</dbReference>
<proteinExistence type="predicted"/>
<name>A0ABQ0JB31_9VIBR</name>
<sequence>MGGAVATQYLATKCNKVKSCVLTSPMFGLKLPKVVGGLHSATIKVISQLQKTPHYAPTQTAFVAKSFENNDHTTSKARFQAYSDLLTQNPHLRLGGVSPKWITEAMAAGKQCLHYAKSITTPILIIQPEADNVVANQAQDLFNERCVSSRMLTVPHARHDILIEADRYRDWTLKHIFNFYDHRYKNV</sequence>
<keyword evidence="3" id="KW-1185">Reference proteome</keyword>
<comment type="caution">
    <text evidence="2">The sequence shown here is derived from an EMBL/GenBank/DDBJ whole genome shotgun (WGS) entry which is preliminary data.</text>
</comment>
<dbReference type="EC" id="3.1.1.5" evidence="2"/>
<organism evidence="2 3">
    <name type="scientific">Vibrio variabilis</name>
    <dbReference type="NCBI Taxonomy" id="990271"/>
    <lineage>
        <taxon>Bacteria</taxon>
        <taxon>Pseudomonadati</taxon>
        <taxon>Pseudomonadota</taxon>
        <taxon>Gammaproteobacteria</taxon>
        <taxon>Vibrionales</taxon>
        <taxon>Vibrionaceae</taxon>
        <taxon>Vibrio</taxon>
    </lineage>
</organism>
<reference evidence="3" key="2">
    <citation type="submission" date="2014-09" db="EMBL/GenBank/DDBJ databases">
        <authorList>
            <consortium name="NBRP consortium"/>
            <person name="Sawabe T."/>
            <person name="Meirelles P."/>
            <person name="Nakanishi M."/>
            <person name="Sayaka M."/>
            <person name="Hattori M."/>
            <person name="Ohkuma M."/>
        </authorList>
    </citation>
    <scope>NUCLEOTIDE SEQUENCE [LARGE SCALE GENOMIC DNA]</scope>
    <source>
        <strain evidence="3">JCM 19239</strain>
    </source>
</reference>
<dbReference type="InterPro" id="IPR022742">
    <property type="entry name" value="Hydrolase_4"/>
</dbReference>
<dbReference type="Pfam" id="PF12146">
    <property type="entry name" value="Hydrolase_4"/>
    <property type="match status" value="1"/>
</dbReference>
<evidence type="ECO:0000259" key="1">
    <source>
        <dbReference type="Pfam" id="PF12146"/>
    </source>
</evidence>
<dbReference type="Proteomes" id="UP000029223">
    <property type="component" value="Unassembled WGS sequence"/>
</dbReference>